<evidence type="ECO:0000256" key="3">
    <source>
        <dbReference type="ARBA" id="ARBA00012953"/>
    </source>
</evidence>
<dbReference type="RefSeq" id="WP_129607148.1">
    <property type="nucleotide sequence ID" value="NZ_UWOC01000002.1"/>
</dbReference>
<comment type="catalytic activity">
    <reaction evidence="7">
        <text>(2R)-O-phospho-3-sulfolactate + H2O = (2R)-3-sulfolactate + phosphate</text>
        <dbReference type="Rhea" id="RHEA:23416"/>
        <dbReference type="ChEBI" id="CHEBI:15377"/>
        <dbReference type="ChEBI" id="CHEBI:15597"/>
        <dbReference type="ChEBI" id="CHEBI:43474"/>
        <dbReference type="ChEBI" id="CHEBI:58738"/>
        <dbReference type="EC" id="3.1.3.71"/>
    </reaction>
</comment>
<keyword evidence="9" id="KW-1185">Reference proteome</keyword>
<evidence type="ECO:0000256" key="7">
    <source>
        <dbReference type="ARBA" id="ARBA00033711"/>
    </source>
</evidence>
<dbReference type="EC" id="3.1.3.71" evidence="3"/>
<evidence type="ECO:0000256" key="5">
    <source>
        <dbReference type="ARBA" id="ARBA00022801"/>
    </source>
</evidence>
<evidence type="ECO:0000256" key="4">
    <source>
        <dbReference type="ARBA" id="ARBA00021948"/>
    </source>
</evidence>
<dbReference type="GO" id="GO:0050532">
    <property type="term" value="F:2-phosphosulfolactate phosphatase activity"/>
    <property type="evidence" value="ECO:0007669"/>
    <property type="project" value="UniProtKB-EC"/>
</dbReference>
<keyword evidence="6" id="KW-0460">Magnesium</keyword>
<gene>
    <name evidence="8" type="primary">comB</name>
    <name evidence="8" type="ORF">RHODGE_RHODGE_00027</name>
</gene>
<dbReference type="InterPro" id="IPR005238">
    <property type="entry name" value="ComB-like"/>
</dbReference>
<dbReference type="Pfam" id="PF04029">
    <property type="entry name" value="2-ph_phosp"/>
    <property type="match status" value="1"/>
</dbReference>
<reference evidence="9" key="1">
    <citation type="submission" date="2018-10" db="EMBL/GenBank/DDBJ databases">
        <authorList>
            <person name="Peiro R."/>
            <person name="Begona"/>
            <person name="Cbmso G."/>
            <person name="Lopez M."/>
            <person name="Gonzalez S."/>
            <person name="Sacristan E."/>
            <person name="Castillo E."/>
        </authorList>
    </citation>
    <scope>NUCLEOTIDE SEQUENCE [LARGE SCALE GENOMIC DNA]</scope>
</reference>
<organism evidence="8 9">
    <name type="scientific">Rhodoplanes serenus</name>
    <dbReference type="NCBI Taxonomy" id="200615"/>
    <lineage>
        <taxon>Bacteria</taxon>
        <taxon>Pseudomonadati</taxon>
        <taxon>Pseudomonadota</taxon>
        <taxon>Alphaproteobacteria</taxon>
        <taxon>Hyphomicrobiales</taxon>
        <taxon>Nitrobacteraceae</taxon>
        <taxon>Rhodoplanes</taxon>
    </lineage>
</organism>
<sequence>MDIVVDSLLDGARRATGTVVVIDVFRAFTTAAVAFSRGAEKIIMVEAVAEAFALRDAGIGSACMGEVDAVKVEGFDLGNSPFEASEFDFSGRTVIQRTSAGTQGVVAALGRAHRLYAAALVTAPATARAVTAGQPDRVTLVAMGRHGQVRTDEDDICAIHLRNLLEDRTGAPAAVRDLILAGGQIAEFRDPEVAHMHPGDLDICLDIGRYDFAIRVTAEDGRPVARIERV</sequence>
<comment type="caution">
    <text evidence="8">The sequence shown here is derived from an EMBL/GenBank/DDBJ whole genome shotgun (WGS) entry which is preliminary data.</text>
</comment>
<dbReference type="EMBL" id="UWOC01000002">
    <property type="protein sequence ID" value="VCU06937.1"/>
    <property type="molecule type" value="Genomic_DNA"/>
</dbReference>
<evidence type="ECO:0000313" key="9">
    <source>
        <dbReference type="Proteomes" id="UP000289200"/>
    </source>
</evidence>
<evidence type="ECO:0000256" key="1">
    <source>
        <dbReference type="ARBA" id="ARBA00001946"/>
    </source>
</evidence>
<comment type="cofactor">
    <cofactor evidence="1">
        <name>Mg(2+)</name>
        <dbReference type="ChEBI" id="CHEBI:18420"/>
    </cofactor>
</comment>
<dbReference type="GO" id="GO:0050545">
    <property type="term" value="F:sulfopyruvate decarboxylase activity"/>
    <property type="evidence" value="ECO:0007669"/>
    <property type="project" value="TreeGrafter"/>
</dbReference>
<dbReference type="PANTHER" id="PTHR37311:SF1">
    <property type="entry name" value="2-PHOSPHOSULFOLACTATE PHOSPHATASE-RELATED"/>
    <property type="match status" value="1"/>
</dbReference>
<protein>
    <recommendedName>
        <fullName evidence="4">Probable 2-phosphosulfolactate phosphatase</fullName>
        <ecNumber evidence="3">3.1.3.71</ecNumber>
    </recommendedName>
</protein>
<dbReference type="Proteomes" id="UP000289200">
    <property type="component" value="Unassembled WGS sequence"/>
</dbReference>
<dbReference type="GO" id="GO:0000287">
    <property type="term" value="F:magnesium ion binding"/>
    <property type="evidence" value="ECO:0007669"/>
    <property type="project" value="InterPro"/>
</dbReference>
<name>A0A3S4CEA5_9BRAD</name>
<keyword evidence="5" id="KW-0378">Hydrolase</keyword>
<evidence type="ECO:0000256" key="2">
    <source>
        <dbReference type="ARBA" id="ARBA00009997"/>
    </source>
</evidence>
<comment type="similarity">
    <text evidence="2">Belongs to the ComB family.</text>
</comment>
<dbReference type="SUPFAM" id="SSF142823">
    <property type="entry name" value="ComB-like"/>
    <property type="match status" value="1"/>
</dbReference>
<evidence type="ECO:0000313" key="8">
    <source>
        <dbReference type="EMBL" id="VCU06937.1"/>
    </source>
</evidence>
<dbReference type="PANTHER" id="PTHR37311">
    <property type="entry name" value="2-PHOSPHOSULFOLACTATE PHOSPHATASE-RELATED"/>
    <property type="match status" value="1"/>
</dbReference>
<dbReference type="OrthoDB" id="4913at2"/>
<proteinExistence type="inferred from homology"/>
<dbReference type="AlphaFoldDB" id="A0A3S4CEA5"/>
<evidence type="ECO:0000256" key="6">
    <source>
        <dbReference type="ARBA" id="ARBA00022842"/>
    </source>
</evidence>
<dbReference type="Gene3D" id="3.90.1560.10">
    <property type="entry name" value="ComB-like"/>
    <property type="match status" value="1"/>
</dbReference>
<accession>A0A3S4CEA5</accession>
<dbReference type="InterPro" id="IPR036702">
    <property type="entry name" value="ComB-like_sf"/>
</dbReference>